<dbReference type="GO" id="GO:0005506">
    <property type="term" value="F:iron ion binding"/>
    <property type="evidence" value="ECO:0007669"/>
    <property type="project" value="InterPro"/>
</dbReference>
<evidence type="ECO:0000256" key="3">
    <source>
        <dbReference type="RuleBase" id="RU000461"/>
    </source>
</evidence>
<dbReference type="GO" id="GO:0004497">
    <property type="term" value="F:monooxygenase activity"/>
    <property type="evidence" value="ECO:0007669"/>
    <property type="project" value="UniProtKB-KW"/>
</dbReference>
<dbReference type="Pfam" id="PF00067">
    <property type="entry name" value="p450"/>
    <property type="match status" value="1"/>
</dbReference>
<dbReference type="OrthoDB" id="2789670at2759"/>
<dbReference type="PANTHER" id="PTHR47945">
    <property type="entry name" value="CYTOCHROME P450 84A1-RELATED"/>
    <property type="match status" value="1"/>
</dbReference>
<dbReference type="AlphaFoldDB" id="A0A2G2WX68"/>
<sequence length="203" mass="22653">MANHSGDNDVVDELLDFYGEETKVNDSDDLQNALRLTRDNIKAIIMDVMFGGTETVASALEWAMAELMKSPEDLKRAAEDATINDHYIPAKSRVIVNAWAIGRDKNSCEDPEDFIPSRFLKEGVADFKGGNFEFLPFGSGRRSCPGLYAFEMALAHFLHCFNWELPHGMKPSDVDMDDVFGLTAPKATRLVAVPTPRLFCPLY</sequence>
<feature type="binding site" description="axial binding residue" evidence="2">
    <location>
        <position position="144"/>
    </location>
    <ligand>
        <name>heme</name>
        <dbReference type="ChEBI" id="CHEBI:30413"/>
    </ligand>
    <ligandPart>
        <name>Fe</name>
        <dbReference type="ChEBI" id="CHEBI:18248"/>
    </ligandPart>
</feature>
<dbReference type="GO" id="GO:0016705">
    <property type="term" value="F:oxidoreductase activity, acting on paired donors, with incorporation or reduction of molecular oxygen"/>
    <property type="evidence" value="ECO:0007669"/>
    <property type="project" value="InterPro"/>
</dbReference>
<keyword evidence="2 3" id="KW-0408">Iron</keyword>
<dbReference type="InterPro" id="IPR001128">
    <property type="entry name" value="Cyt_P450"/>
</dbReference>
<dbReference type="EMBL" id="MLFT02000004">
    <property type="protein sequence ID" value="PHT49769.1"/>
    <property type="molecule type" value="Genomic_DNA"/>
</dbReference>
<evidence type="ECO:0000313" key="4">
    <source>
        <dbReference type="EMBL" id="PHT49769.1"/>
    </source>
</evidence>
<keyword evidence="2 3" id="KW-0349">Heme</keyword>
<evidence type="ECO:0000313" key="5">
    <source>
        <dbReference type="Proteomes" id="UP000224567"/>
    </source>
</evidence>
<dbReference type="InterPro" id="IPR002401">
    <property type="entry name" value="Cyt_P450_E_grp-I"/>
</dbReference>
<dbReference type="PROSITE" id="PS00086">
    <property type="entry name" value="CYTOCHROME_P450"/>
    <property type="match status" value="1"/>
</dbReference>
<proteinExistence type="inferred from homology"/>
<comment type="similarity">
    <text evidence="3">Belongs to the cytochrome P450 family.</text>
</comment>
<name>A0A2G2WX68_CAPBA</name>
<dbReference type="SUPFAM" id="SSF48264">
    <property type="entry name" value="Cytochrome P450"/>
    <property type="match status" value="1"/>
</dbReference>
<reference evidence="5" key="2">
    <citation type="journal article" date="2017" name="J. Anim. Genet.">
        <title>Multiple reference genome sequences of hot pepper reveal the massive evolution of plant disease resistance genes by retroduplication.</title>
        <authorList>
            <person name="Kim S."/>
            <person name="Park J."/>
            <person name="Yeom S.-I."/>
            <person name="Kim Y.-M."/>
            <person name="Seo E."/>
            <person name="Kim K.-T."/>
            <person name="Kim M.-S."/>
            <person name="Lee J.M."/>
            <person name="Cheong K."/>
            <person name="Shin H.-S."/>
            <person name="Kim S.-B."/>
            <person name="Han K."/>
            <person name="Lee J."/>
            <person name="Park M."/>
            <person name="Lee H.-A."/>
            <person name="Lee H.-Y."/>
            <person name="Lee Y."/>
            <person name="Oh S."/>
            <person name="Lee J.H."/>
            <person name="Choi E."/>
            <person name="Choi E."/>
            <person name="Lee S.E."/>
            <person name="Jeon J."/>
            <person name="Kim H."/>
            <person name="Choi G."/>
            <person name="Song H."/>
            <person name="Lee J."/>
            <person name="Lee S.-C."/>
            <person name="Kwon J.-K."/>
            <person name="Lee H.-Y."/>
            <person name="Koo N."/>
            <person name="Hong Y."/>
            <person name="Kim R.W."/>
            <person name="Kang W.-H."/>
            <person name="Huh J.H."/>
            <person name="Kang B.-C."/>
            <person name="Yang T.-J."/>
            <person name="Lee Y.-H."/>
            <person name="Bennetzen J.L."/>
            <person name="Choi D."/>
        </authorList>
    </citation>
    <scope>NUCLEOTIDE SEQUENCE [LARGE SCALE GENOMIC DNA]</scope>
    <source>
        <strain evidence="5">cv. PBC81</strain>
    </source>
</reference>
<dbReference type="GO" id="GO:0020037">
    <property type="term" value="F:heme binding"/>
    <property type="evidence" value="ECO:0007669"/>
    <property type="project" value="InterPro"/>
</dbReference>
<dbReference type="STRING" id="33114.A0A2G2WX68"/>
<keyword evidence="5" id="KW-1185">Reference proteome</keyword>
<accession>A0A2G2WX68</accession>
<dbReference type="InterPro" id="IPR053062">
    <property type="entry name" value="CYP450_84A"/>
</dbReference>
<comment type="caution">
    <text evidence="4">The sequence shown here is derived from an EMBL/GenBank/DDBJ whole genome shotgun (WGS) entry which is preliminary data.</text>
</comment>
<dbReference type="PRINTS" id="PR00463">
    <property type="entry name" value="EP450I"/>
</dbReference>
<reference evidence="4 5" key="1">
    <citation type="journal article" date="2017" name="Genome Biol.">
        <title>New reference genome sequences of hot pepper reveal the massive evolution of plant disease-resistance genes by retroduplication.</title>
        <authorList>
            <person name="Kim S."/>
            <person name="Park J."/>
            <person name="Yeom S.I."/>
            <person name="Kim Y.M."/>
            <person name="Seo E."/>
            <person name="Kim K.T."/>
            <person name="Kim M.S."/>
            <person name="Lee J.M."/>
            <person name="Cheong K."/>
            <person name="Shin H.S."/>
            <person name="Kim S.B."/>
            <person name="Han K."/>
            <person name="Lee J."/>
            <person name="Park M."/>
            <person name="Lee H.A."/>
            <person name="Lee H.Y."/>
            <person name="Lee Y."/>
            <person name="Oh S."/>
            <person name="Lee J.H."/>
            <person name="Choi E."/>
            <person name="Choi E."/>
            <person name="Lee S.E."/>
            <person name="Jeon J."/>
            <person name="Kim H."/>
            <person name="Choi G."/>
            <person name="Song H."/>
            <person name="Lee J."/>
            <person name="Lee S.C."/>
            <person name="Kwon J.K."/>
            <person name="Lee H.Y."/>
            <person name="Koo N."/>
            <person name="Hong Y."/>
            <person name="Kim R.W."/>
            <person name="Kang W.H."/>
            <person name="Huh J.H."/>
            <person name="Kang B.C."/>
            <person name="Yang T.J."/>
            <person name="Lee Y.H."/>
            <person name="Bennetzen J.L."/>
            <person name="Choi D."/>
        </authorList>
    </citation>
    <scope>NUCLEOTIDE SEQUENCE [LARGE SCALE GENOMIC DNA]</scope>
    <source>
        <strain evidence="5">cv. PBC81</strain>
    </source>
</reference>
<dbReference type="Gene3D" id="1.10.630.10">
    <property type="entry name" value="Cytochrome P450"/>
    <property type="match status" value="2"/>
</dbReference>
<dbReference type="PANTHER" id="PTHR47945:SF5">
    <property type="entry name" value="CYTOCHROME P450 84A1-RELATED"/>
    <property type="match status" value="1"/>
</dbReference>
<protein>
    <submittedName>
        <fullName evidence="4">Cytochrome 84A1</fullName>
    </submittedName>
</protein>
<evidence type="ECO:0000256" key="1">
    <source>
        <dbReference type="ARBA" id="ARBA00023002"/>
    </source>
</evidence>
<evidence type="ECO:0000256" key="2">
    <source>
        <dbReference type="PIRSR" id="PIRSR602401-1"/>
    </source>
</evidence>
<keyword evidence="1 3" id="KW-0560">Oxidoreductase</keyword>
<organism evidence="4 5">
    <name type="scientific">Capsicum baccatum</name>
    <name type="common">Peruvian pepper</name>
    <dbReference type="NCBI Taxonomy" id="33114"/>
    <lineage>
        <taxon>Eukaryota</taxon>
        <taxon>Viridiplantae</taxon>
        <taxon>Streptophyta</taxon>
        <taxon>Embryophyta</taxon>
        <taxon>Tracheophyta</taxon>
        <taxon>Spermatophyta</taxon>
        <taxon>Magnoliopsida</taxon>
        <taxon>eudicotyledons</taxon>
        <taxon>Gunneridae</taxon>
        <taxon>Pentapetalae</taxon>
        <taxon>asterids</taxon>
        <taxon>lamiids</taxon>
        <taxon>Solanales</taxon>
        <taxon>Solanaceae</taxon>
        <taxon>Solanoideae</taxon>
        <taxon>Capsiceae</taxon>
        <taxon>Capsicum</taxon>
    </lineage>
</organism>
<dbReference type="InterPro" id="IPR017972">
    <property type="entry name" value="Cyt_P450_CS"/>
</dbReference>
<dbReference type="InterPro" id="IPR036396">
    <property type="entry name" value="Cyt_P450_sf"/>
</dbReference>
<comment type="cofactor">
    <cofactor evidence="2">
        <name>heme</name>
        <dbReference type="ChEBI" id="CHEBI:30413"/>
    </cofactor>
</comment>
<keyword evidence="2 3" id="KW-0479">Metal-binding</keyword>
<gene>
    <name evidence="4" type="ORF">CQW23_09516</name>
</gene>
<keyword evidence="3" id="KW-0503">Monooxygenase</keyword>
<dbReference type="Proteomes" id="UP000224567">
    <property type="component" value="Unassembled WGS sequence"/>
</dbReference>
<dbReference type="PRINTS" id="PR00385">
    <property type="entry name" value="P450"/>
</dbReference>